<keyword evidence="1 5" id="KW-0489">Methyltransferase</keyword>
<protein>
    <submittedName>
        <fullName evidence="5">Class I SAM-dependent methyltransferase</fullName>
    </submittedName>
</protein>
<dbReference type="InterPro" id="IPR041698">
    <property type="entry name" value="Methyltransf_25"/>
</dbReference>
<dbReference type="InterPro" id="IPR029063">
    <property type="entry name" value="SAM-dependent_MTases_sf"/>
</dbReference>
<keyword evidence="3" id="KW-0949">S-adenosyl-L-methionine</keyword>
<dbReference type="PANTHER" id="PTHR43464">
    <property type="entry name" value="METHYLTRANSFERASE"/>
    <property type="match status" value="1"/>
</dbReference>
<dbReference type="RefSeq" id="WP_378418331.1">
    <property type="nucleotide sequence ID" value="NZ_JBHSFO010000009.1"/>
</dbReference>
<evidence type="ECO:0000313" key="6">
    <source>
        <dbReference type="Proteomes" id="UP001595914"/>
    </source>
</evidence>
<dbReference type="GO" id="GO:0008168">
    <property type="term" value="F:methyltransferase activity"/>
    <property type="evidence" value="ECO:0007669"/>
    <property type="project" value="UniProtKB-KW"/>
</dbReference>
<dbReference type="GO" id="GO:0032259">
    <property type="term" value="P:methylation"/>
    <property type="evidence" value="ECO:0007669"/>
    <property type="project" value="UniProtKB-KW"/>
</dbReference>
<dbReference type="PANTHER" id="PTHR43464:SF19">
    <property type="entry name" value="UBIQUINONE BIOSYNTHESIS O-METHYLTRANSFERASE, MITOCHONDRIAL"/>
    <property type="match status" value="1"/>
</dbReference>
<evidence type="ECO:0000256" key="3">
    <source>
        <dbReference type="ARBA" id="ARBA00022691"/>
    </source>
</evidence>
<dbReference type="Pfam" id="PF13649">
    <property type="entry name" value="Methyltransf_25"/>
    <property type="match status" value="1"/>
</dbReference>
<feature type="domain" description="Methyltransferase" evidence="4">
    <location>
        <begin position="50"/>
        <end position="143"/>
    </location>
</feature>
<evidence type="ECO:0000256" key="1">
    <source>
        <dbReference type="ARBA" id="ARBA00022603"/>
    </source>
</evidence>
<gene>
    <name evidence="5" type="ORF">ACFO6S_15170</name>
</gene>
<dbReference type="CDD" id="cd02440">
    <property type="entry name" value="AdoMet_MTases"/>
    <property type="match status" value="1"/>
</dbReference>
<keyword evidence="6" id="KW-1185">Reference proteome</keyword>
<sequence>MSLGVTNLGYTLAYRLRLTPWERSSPGLRAQLATYLDRYESTGGPLGKALDAGCGTGDHSIEMAGRGWHVTGVDAVPLAIERARRKAAAEGVTVTFVLGDVTALGDSVGTGYRFVLDLGCFHGLTPAQRRGYARELSAVTEPGASLLMFAFGPGRRGPLPRGTSRAEVERTLSQWRLSADDAADTSGLPPMLRRSNPRWFRLIRIG</sequence>
<organism evidence="5 6">
    <name type="scientific">Rhodococcus kronopolitis</name>
    <dbReference type="NCBI Taxonomy" id="1460226"/>
    <lineage>
        <taxon>Bacteria</taxon>
        <taxon>Bacillati</taxon>
        <taxon>Actinomycetota</taxon>
        <taxon>Actinomycetes</taxon>
        <taxon>Mycobacteriales</taxon>
        <taxon>Nocardiaceae</taxon>
        <taxon>Rhodococcus</taxon>
    </lineage>
</organism>
<accession>A0ABV9FXL5</accession>
<reference evidence="6" key="1">
    <citation type="journal article" date="2019" name="Int. J. Syst. Evol. Microbiol.">
        <title>The Global Catalogue of Microorganisms (GCM) 10K type strain sequencing project: providing services to taxonomists for standard genome sequencing and annotation.</title>
        <authorList>
            <consortium name="The Broad Institute Genomics Platform"/>
            <consortium name="The Broad Institute Genome Sequencing Center for Infectious Disease"/>
            <person name="Wu L."/>
            <person name="Ma J."/>
        </authorList>
    </citation>
    <scope>NUCLEOTIDE SEQUENCE [LARGE SCALE GENOMIC DNA]</scope>
    <source>
        <strain evidence="6">CCUG 54520</strain>
    </source>
</reference>
<keyword evidence="2" id="KW-0808">Transferase</keyword>
<comment type="caution">
    <text evidence="5">The sequence shown here is derived from an EMBL/GenBank/DDBJ whole genome shotgun (WGS) entry which is preliminary data.</text>
</comment>
<dbReference type="EMBL" id="JBHSFO010000009">
    <property type="protein sequence ID" value="MFC4605039.1"/>
    <property type="molecule type" value="Genomic_DNA"/>
</dbReference>
<dbReference type="Gene3D" id="3.40.50.150">
    <property type="entry name" value="Vaccinia Virus protein VP39"/>
    <property type="match status" value="1"/>
</dbReference>
<evidence type="ECO:0000259" key="4">
    <source>
        <dbReference type="Pfam" id="PF13649"/>
    </source>
</evidence>
<evidence type="ECO:0000256" key="2">
    <source>
        <dbReference type="ARBA" id="ARBA00022679"/>
    </source>
</evidence>
<name>A0ABV9FXL5_9NOCA</name>
<dbReference type="SUPFAM" id="SSF53335">
    <property type="entry name" value="S-adenosyl-L-methionine-dependent methyltransferases"/>
    <property type="match status" value="1"/>
</dbReference>
<evidence type="ECO:0000313" key="5">
    <source>
        <dbReference type="EMBL" id="MFC4605039.1"/>
    </source>
</evidence>
<proteinExistence type="predicted"/>
<dbReference type="Proteomes" id="UP001595914">
    <property type="component" value="Unassembled WGS sequence"/>
</dbReference>